<dbReference type="InterPro" id="IPR037473">
    <property type="entry name" value="Lcp-like"/>
</dbReference>
<dbReference type="PANTHER" id="PTHR37539">
    <property type="entry name" value="SECRETED PROTEIN-RELATED"/>
    <property type="match status" value="1"/>
</dbReference>
<dbReference type="InterPro" id="IPR018713">
    <property type="entry name" value="MPAB/Lcp_cat_dom"/>
</dbReference>
<accession>A0A1G6N322</accession>
<dbReference type="Pfam" id="PF09995">
    <property type="entry name" value="MPAB_Lcp_cat"/>
    <property type="match status" value="1"/>
</dbReference>
<feature type="region of interest" description="Disordered" evidence="1">
    <location>
        <begin position="397"/>
        <end position="419"/>
    </location>
</feature>
<dbReference type="GO" id="GO:0016491">
    <property type="term" value="F:oxidoreductase activity"/>
    <property type="evidence" value="ECO:0007669"/>
    <property type="project" value="InterPro"/>
</dbReference>
<dbReference type="RefSeq" id="WP_092620873.1">
    <property type="nucleotide sequence ID" value="NZ_FMYK01000008.1"/>
</dbReference>
<evidence type="ECO:0000256" key="1">
    <source>
        <dbReference type="SAM" id="MobiDB-lite"/>
    </source>
</evidence>
<dbReference type="OrthoDB" id="6072815at2"/>
<gene>
    <name evidence="3" type="ORF">SAMN05421749_10890</name>
</gene>
<feature type="domain" description="ER-bound oxygenase mpaB/mpaB'/Rubber oxygenase catalytic" evidence="2">
    <location>
        <begin position="131"/>
        <end position="362"/>
    </location>
</feature>
<evidence type="ECO:0000313" key="4">
    <source>
        <dbReference type="Proteomes" id="UP000242317"/>
    </source>
</evidence>
<proteinExistence type="predicted"/>
<evidence type="ECO:0000259" key="2">
    <source>
        <dbReference type="Pfam" id="PF09995"/>
    </source>
</evidence>
<organism evidence="3 4">
    <name type="scientific">Acinetobacter marinus</name>
    <dbReference type="NCBI Taxonomy" id="281375"/>
    <lineage>
        <taxon>Bacteria</taxon>
        <taxon>Pseudomonadati</taxon>
        <taxon>Pseudomonadota</taxon>
        <taxon>Gammaproteobacteria</taxon>
        <taxon>Moraxellales</taxon>
        <taxon>Moraxellaceae</taxon>
        <taxon>Acinetobacter</taxon>
    </lineage>
</organism>
<name>A0A1G6N322_9GAMM</name>
<dbReference type="AlphaFoldDB" id="A0A1G6N322"/>
<dbReference type="PANTHER" id="PTHR37539:SF1">
    <property type="entry name" value="ER-BOUND OXYGENASE MPAB_MPAB'_RUBBER OXYGENASE CATALYTIC DOMAIN-CONTAINING PROTEIN"/>
    <property type="match status" value="1"/>
</dbReference>
<reference evidence="4" key="1">
    <citation type="submission" date="2016-09" db="EMBL/GenBank/DDBJ databases">
        <authorList>
            <person name="Varghese N."/>
            <person name="Submissions S."/>
        </authorList>
    </citation>
    <scope>NUCLEOTIDE SEQUENCE [LARGE SCALE GENOMIC DNA]</scope>
    <source>
        <strain evidence="4">ANC 3699</strain>
    </source>
</reference>
<keyword evidence="4" id="KW-1185">Reference proteome</keyword>
<dbReference type="Proteomes" id="UP000242317">
    <property type="component" value="Unassembled WGS sequence"/>
</dbReference>
<sequence length="419" mass="48834">MSPTSPTRLIAFEHTQHSNWFTQILNHLCDAPVQPNYAEHCQIGRDLNVGDSPMDAVIEWVMQAPKVRRKCFEIALFQGFDHLPDDVTGLQADGIEILYDFFAHLEQTPAWLDPQKINNAVQFTHRLGINNGFILRDVSLMAGYLFPGFNQPLVMTGALKQQVNVRLAETTKWWIDITEMNGLQRFNAGFTSTIYVRFIHALVRHQLKKSDRWDSQTWGVPINQYDLAMTNIAFSSVVLLGIRALGIFPNQSEVDDYLHFWRYVGWLMGVEEHWAVQKESVAWRWLYWLQFSHPAADQSSSALGRSLSKEPFYREYLHFSPLQQKLAYRQHLEITQFFIGKKRMQNLGLDTRPASWFAYYLLIRNLILYTGAKHSPKLHQYLQNQGRRMQKMGLALYQRPNKSHDRDKPPRKQLASMHQ</sequence>
<protein>
    <recommendedName>
        <fullName evidence="2">ER-bound oxygenase mpaB/mpaB'/Rubber oxygenase catalytic domain-containing protein</fullName>
    </recommendedName>
</protein>
<dbReference type="EMBL" id="FMYK01000008">
    <property type="protein sequence ID" value="SDC61817.1"/>
    <property type="molecule type" value="Genomic_DNA"/>
</dbReference>
<evidence type="ECO:0000313" key="3">
    <source>
        <dbReference type="EMBL" id="SDC61817.1"/>
    </source>
</evidence>